<organism evidence="1 2">
    <name type="scientific">Mortierella alpina</name>
    <name type="common">Oleaginous fungus</name>
    <name type="synonym">Mortierella renispora</name>
    <dbReference type="NCBI Taxonomy" id="64518"/>
    <lineage>
        <taxon>Eukaryota</taxon>
        <taxon>Fungi</taxon>
        <taxon>Fungi incertae sedis</taxon>
        <taxon>Mucoromycota</taxon>
        <taxon>Mortierellomycotina</taxon>
        <taxon>Mortierellomycetes</taxon>
        <taxon>Mortierellales</taxon>
        <taxon>Mortierellaceae</taxon>
        <taxon>Mortierella</taxon>
    </lineage>
</organism>
<evidence type="ECO:0000313" key="1">
    <source>
        <dbReference type="EMBL" id="KAF9949424.1"/>
    </source>
</evidence>
<dbReference type="EMBL" id="JAAAHY010001410">
    <property type="protein sequence ID" value="KAF9949424.1"/>
    <property type="molecule type" value="Genomic_DNA"/>
</dbReference>
<dbReference type="OrthoDB" id="10449807at2759"/>
<gene>
    <name evidence="1" type="ORF">BGZ70_001792</name>
</gene>
<proteinExistence type="predicted"/>
<evidence type="ECO:0000313" key="2">
    <source>
        <dbReference type="Proteomes" id="UP000738359"/>
    </source>
</evidence>
<comment type="caution">
    <text evidence="1">The sequence shown here is derived from an EMBL/GenBank/DDBJ whole genome shotgun (WGS) entry which is preliminary data.</text>
</comment>
<sequence>MLVAMATVAVANPVHSRPGIAANEPSLERRGTPGGVSLSHLQAVPNPLARRAENDDLAGEICKLLARKEVKPFFEEAKKLGEQIEKEQQTNPSITNLKDVLVVFADETSTCISESGKKALEKVKDELNKGKEGLGDQVQKELAEASTVIETALTTFAFQIAACIPQ</sequence>
<reference evidence="1" key="1">
    <citation type="journal article" date="2020" name="Fungal Divers.">
        <title>Resolving the Mortierellaceae phylogeny through synthesis of multi-gene phylogenetics and phylogenomics.</title>
        <authorList>
            <person name="Vandepol N."/>
            <person name="Liber J."/>
            <person name="Desiro A."/>
            <person name="Na H."/>
            <person name="Kennedy M."/>
            <person name="Barry K."/>
            <person name="Grigoriev I.V."/>
            <person name="Miller A.N."/>
            <person name="O'Donnell K."/>
            <person name="Stajich J.E."/>
            <person name="Bonito G."/>
        </authorList>
    </citation>
    <scope>NUCLEOTIDE SEQUENCE</scope>
    <source>
        <strain evidence="1">CK1249</strain>
    </source>
</reference>
<name>A0A9P6IVM4_MORAP</name>
<keyword evidence="2" id="KW-1185">Reference proteome</keyword>
<protein>
    <submittedName>
        <fullName evidence="1">Uncharacterized protein</fullName>
    </submittedName>
</protein>
<accession>A0A9P6IVM4</accession>
<dbReference type="Proteomes" id="UP000738359">
    <property type="component" value="Unassembled WGS sequence"/>
</dbReference>
<dbReference type="AlphaFoldDB" id="A0A9P6IVM4"/>